<name>A0A395M4A0_9HYPO</name>
<dbReference type="EMBL" id="PXXK01001024">
    <property type="protein sequence ID" value="RFN40044.1"/>
    <property type="molecule type" value="Genomic_DNA"/>
</dbReference>
<feature type="non-terminal residue" evidence="1">
    <location>
        <position position="190"/>
    </location>
</feature>
<proteinExistence type="predicted"/>
<dbReference type="InterPro" id="IPR027417">
    <property type="entry name" value="P-loop_NTPase"/>
</dbReference>
<evidence type="ECO:0000313" key="1">
    <source>
        <dbReference type="EMBL" id="RFN40044.1"/>
    </source>
</evidence>
<reference evidence="1 2" key="1">
    <citation type="journal article" date="2018" name="PLoS Pathog.">
        <title>Evolution of structural diversity of trichothecenes, a family of toxins produced by plant pathogenic and entomopathogenic fungi.</title>
        <authorList>
            <person name="Proctor R.H."/>
            <person name="McCormick S.P."/>
            <person name="Kim H.S."/>
            <person name="Cardoza R.E."/>
            <person name="Stanley A.M."/>
            <person name="Lindo L."/>
            <person name="Kelly A."/>
            <person name="Brown D.W."/>
            <person name="Lee T."/>
            <person name="Vaughan M.M."/>
            <person name="Alexander N.J."/>
            <person name="Busman M."/>
            <person name="Gutierrez S."/>
        </authorList>
    </citation>
    <scope>NUCLEOTIDE SEQUENCE [LARGE SCALE GENOMIC DNA]</scope>
    <source>
        <strain evidence="1 2">NRRL 13405</strain>
    </source>
</reference>
<dbReference type="AlphaFoldDB" id="A0A395M4A0"/>
<dbReference type="SUPFAM" id="SSF52540">
    <property type="entry name" value="P-loop containing nucleoside triphosphate hydrolases"/>
    <property type="match status" value="1"/>
</dbReference>
<feature type="non-terminal residue" evidence="1">
    <location>
        <position position="1"/>
    </location>
</feature>
<comment type="caution">
    <text evidence="1">The sequence shown here is derived from an EMBL/GenBank/DDBJ whole genome shotgun (WGS) entry which is preliminary data.</text>
</comment>
<sequence length="190" mass="20930">TLKFSSESALRNHYKNAHDLVLEERRPGRLNRATENDMIRWYSALGANLQHDWTPERQTFGVEPLTLGQAQVYLGSKWGRTHPSLGHRAGSYHNGVVATTPVGATPLLVRDAFEPDLVIIDEAARMDDASILILIAHYSPKAWVGAGDIAQKPPHLTMEHDLGPGKVSSNPFAAQKQTSLLHRVVESGAR</sequence>
<protein>
    <submittedName>
        <fullName evidence="1">Nonsense-mediated mrna decay protein 1</fullName>
    </submittedName>
</protein>
<evidence type="ECO:0000313" key="2">
    <source>
        <dbReference type="Proteomes" id="UP000265631"/>
    </source>
</evidence>
<accession>A0A395M4A0</accession>
<organism evidence="1 2">
    <name type="scientific">Fusarium flagelliforme</name>
    <dbReference type="NCBI Taxonomy" id="2675880"/>
    <lineage>
        <taxon>Eukaryota</taxon>
        <taxon>Fungi</taxon>
        <taxon>Dikarya</taxon>
        <taxon>Ascomycota</taxon>
        <taxon>Pezizomycotina</taxon>
        <taxon>Sordariomycetes</taxon>
        <taxon>Hypocreomycetidae</taxon>
        <taxon>Hypocreales</taxon>
        <taxon>Nectriaceae</taxon>
        <taxon>Fusarium</taxon>
        <taxon>Fusarium incarnatum-equiseti species complex</taxon>
    </lineage>
</organism>
<keyword evidence="2" id="KW-1185">Reference proteome</keyword>
<gene>
    <name evidence="1" type="ORF">FIE12Z_13078</name>
</gene>
<dbReference type="Proteomes" id="UP000265631">
    <property type="component" value="Unassembled WGS sequence"/>
</dbReference>
<dbReference type="Gene3D" id="3.40.50.300">
    <property type="entry name" value="P-loop containing nucleotide triphosphate hydrolases"/>
    <property type="match status" value="1"/>
</dbReference>